<dbReference type="InterPro" id="IPR011054">
    <property type="entry name" value="Rudment_hybrid_motif"/>
</dbReference>
<dbReference type="Pfam" id="PF22660">
    <property type="entry name" value="RS_preATP-grasp-like"/>
    <property type="match status" value="1"/>
</dbReference>
<dbReference type="SUPFAM" id="SSF56059">
    <property type="entry name" value="Glutathione synthetase ATP-binding domain-like"/>
    <property type="match status" value="1"/>
</dbReference>
<evidence type="ECO:0000256" key="5">
    <source>
        <dbReference type="ARBA" id="ARBA00022741"/>
    </source>
</evidence>
<evidence type="ECO:0000256" key="10">
    <source>
        <dbReference type="ARBA" id="ARBA00031607"/>
    </source>
</evidence>
<keyword evidence="9" id="KW-0456">Lyase</keyword>
<dbReference type="UniPathway" id="UPA00074">
    <property type="reaction ID" value="UER00130"/>
</dbReference>
<evidence type="ECO:0000256" key="7">
    <source>
        <dbReference type="ARBA" id="ARBA00022793"/>
    </source>
</evidence>
<sequence length="576" mass="60556">MDESYGPLGILGGGQLGRMLCLAAHRLGIKTVIVDPGGIESPAGQVTRAAVHGSFKDPEALEQLAARCKVVTYEIEHINVDALDKIAKSNPALRIEPPPSTLRIIQDKYAQKVHLTSVGGVPIGDFRPVEDEEGVLRCGADWGFPLMLKAKRNAYDGRGNAVVKDRASVREALESLGAGRPGGAEVYAERWVPFERELAVVVARSSDGGLAAYPVVHTVQKLSMCHTTVTPANSALPAGVNWAAVEAEASRVAQAVVAALPGCGVFGVELFMTAAGQVLFNEVAPRVHNSGHYTQDACACDQFENHVRAVLGMPLGSTELVVGASAMLNLVGGPVDAPGGSMAHCSRPMERALTLPRASIHWYGKAEAKPQRKMGHINVTGDSVADVLRAVRVLDGDELSDALPSPVVGVIMGSDSDLPCMKEAAKILKHFAVPFEVTIVSAHRTPDRLVTYAKEALGRGLKVIIAGAGGAAHLPGMVAAMTPLPVVGVPVKTSTLSGNDSLLSIVQMPKGVPVATVAIGNAANAGLLAVRMLGLGRPALLDAMSKYMREQEEEVLSKAAKLEAQGWDVYEYVAPH</sequence>
<gene>
    <name evidence="13" type="ORF">KFE25_013690</name>
</gene>
<dbReference type="FunFam" id="3.40.50.1970:FF:000013">
    <property type="entry name" value="Phosphoribosylaminoimidazole carboxylase"/>
    <property type="match status" value="1"/>
</dbReference>
<dbReference type="FunFam" id="3.30.470.20:FF:000037">
    <property type="entry name" value="Phosphoribosylaminoimidazole carboxylase, chloroplastic"/>
    <property type="match status" value="1"/>
</dbReference>
<name>A0A8J6CBD8_DIALT</name>
<dbReference type="Gene3D" id="3.40.50.1970">
    <property type="match status" value="1"/>
</dbReference>
<keyword evidence="14" id="KW-1185">Reference proteome</keyword>
<comment type="similarity">
    <text evidence="3">In the C-terminal section; belongs to the AIR carboxylase family. Class I subfamily.</text>
</comment>
<keyword evidence="5 11" id="KW-0547">Nucleotide-binding</keyword>
<evidence type="ECO:0000256" key="2">
    <source>
        <dbReference type="ARBA" id="ARBA00004747"/>
    </source>
</evidence>
<dbReference type="AlphaFoldDB" id="A0A8J6CBD8"/>
<dbReference type="InterPro" id="IPR000031">
    <property type="entry name" value="PurE_dom"/>
</dbReference>
<dbReference type="GO" id="GO:0004638">
    <property type="term" value="F:phosphoribosylaminoimidazole carboxylase activity"/>
    <property type="evidence" value="ECO:0007669"/>
    <property type="project" value="UniProtKB-EC"/>
</dbReference>
<dbReference type="NCBIfam" id="TIGR01162">
    <property type="entry name" value="purE"/>
    <property type="match status" value="1"/>
</dbReference>
<organism evidence="13 14">
    <name type="scientific">Diacronema lutheri</name>
    <name type="common">Unicellular marine alga</name>
    <name type="synonym">Monochrysis lutheri</name>
    <dbReference type="NCBI Taxonomy" id="2081491"/>
    <lineage>
        <taxon>Eukaryota</taxon>
        <taxon>Haptista</taxon>
        <taxon>Haptophyta</taxon>
        <taxon>Pavlovophyceae</taxon>
        <taxon>Pavlovales</taxon>
        <taxon>Pavlovaceae</taxon>
        <taxon>Diacronema</taxon>
    </lineage>
</organism>
<dbReference type="InterPro" id="IPR005875">
    <property type="entry name" value="PurK"/>
</dbReference>
<dbReference type="EC" id="4.1.1.21" evidence="4"/>
<evidence type="ECO:0000256" key="1">
    <source>
        <dbReference type="ARBA" id="ARBA00001244"/>
    </source>
</evidence>
<dbReference type="SUPFAM" id="SSF52255">
    <property type="entry name" value="N5-CAIR mutase (phosphoribosylaminoimidazole carboxylase, PurE)"/>
    <property type="match status" value="1"/>
</dbReference>
<dbReference type="InterPro" id="IPR054350">
    <property type="entry name" value="PurT/PurK_preATP-grasp"/>
</dbReference>
<evidence type="ECO:0000256" key="3">
    <source>
        <dbReference type="ARBA" id="ARBA00006114"/>
    </source>
</evidence>
<dbReference type="Proteomes" id="UP000751190">
    <property type="component" value="Unassembled WGS sequence"/>
</dbReference>
<dbReference type="PANTHER" id="PTHR11609:SF5">
    <property type="entry name" value="PHOSPHORIBOSYLAMINOIMIDAZOLE CARBOXYLASE"/>
    <property type="match status" value="1"/>
</dbReference>
<dbReference type="InterPro" id="IPR013815">
    <property type="entry name" value="ATP_grasp_subdomain_1"/>
</dbReference>
<reference evidence="13" key="1">
    <citation type="submission" date="2021-05" db="EMBL/GenBank/DDBJ databases">
        <title>The genome of the haptophyte Pavlova lutheri (Diacronema luteri, Pavlovales) - a model for lipid biosynthesis in eukaryotic algae.</title>
        <authorList>
            <person name="Hulatt C.J."/>
            <person name="Posewitz M.C."/>
        </authorList>
    </citation>
    <scope>NUCLEOTIDE SEQUENCE</scope>
    <source>
        <strain evidence="13">NIVA-4/92</strain>
    </source>
</reference>
<dbReference type="SUPFAM" id="SSF52440">
    <property type="entry name" value="PreATP-grasp domain"/>
    <property type="match status" value="1"/>
</dbReference>
<dbReference type="EMBL" id="JAGTXO010000004">
    <property type="protein sequence ID" value="KAG8468607.1"/>
    <property type="molecule type" value="Genomic_DNA"/>
</dbReference>
<comment type="pathway">
    <text evidence="2">Purine metabolism; IMP biosynthesis via de novo pathway; 5-amino-1-(5-phospho-D-ribosyl)imidazole-4-carboxylate from 5-amino-1-(5-phospho-D-ribosyl)imidazole (carboxylase route): step 1/1.</text>
</comment>
<keyword evidence="8 11" id="KW-0067">ATP-binding</keyword>
<dbReference type="Pfam" id="PF17769">
    <property type="entry name" value="PurK_C"/>
    <property type="match status" value="1"/>
</dbReference>
<dbReference type="InterPro" id="IPR016301">
    <property type="entry name" value="Ade2_fungi/plant"/>
</dbReference>
<dbReference type="Pfam" id="PF02222">
    <property type="entry name" value="ATP-grasp"/>
    <property type="match status" value="1"/>
</dbReference>
<dbReference type="HAMAP" id="MF_01928">
    <property type="entry name" value="PurK"/>
    <property type="match status" value="1"/>
</dbReference>
<dbReference type="SMART" id="SM01001">
    <property type="entry name" value="AIRC"/>
    <property type="match status" value="1"/>
</dbReference>
<dbReference type="GO" id="GO:0005524">
    <property type="term" value="F:ATP binding"/>
    <property type="evidence" value="ECO:0007669"/>
    <property type="project" value="UniProtKB-UniRule"/>
</dbReference>
<evidence type="ECO:0000259" key="12">
    <source>
        <dbReference type="PROSITE" id="PS50975"/>
    </source>
</evidence>
<dbReference type="Pfam" id="PF00731">
    <property type="entry name" value="AIRC"/>
    <property type="match status" value="1"/>
</dbReference>
<feature type="domain" description="ATP-grasp" evidence="12">
    <location>
        <begin position="113"/>
        <end position="311"/>
    </location>
</feature>
<evidence type="ECO:0000256" key="4">
    <source>
        <dbReference type="ARBA" id="ARBA00012329"/>
    </source>
</evidence>
<dbReference type="Gene3D" id="3.30.470.20">
    <property type="entry name" value="ATP-grasp fold, B domain"/>
    <property type="match status" value="1"/>
</dbReference>
<evidence type="ECO:0000313" key="14">
    <source>
        <dbReference type="Proteomes" id="UP000751190"/>
    </source>
</evidence>
<dbReference type="HAMAP" id="MF_01929">
    <property type="entry name" value="PurE_classI"/>
    <property type="match status" value="1"/>
</dbReference>
<evidence type="ECO:0000256" key="6">
    <source>
        <dbReference type="ARBA" id="ARBA00022755"/>
    </source>
</evidence>
<proteinExistence type="inferred from homology"/>
<dbReference type="OrthoDB" id="15425at2759"/>
<dbReference type="InterPro" id="IPR011761">
    <property type="entry name" value="ATP-grasp"/>
</dbReference>
<dbReference type="Gene3D" id="3.30.1490.20">
    <property type="entry name" value="ATP-grasp fold, A domain"/>
    <property type="match status" value="1"/>
</dbReference>
<evidence type="ECO:0000256" key="9">
    <source>
        <dbReference type="ARBA" id="ARBA00023239"/>
    </source>
</evidence>
<dbReference type="Gene3D" id="3.40.50.20">
    <property type="match status" value="1"/>
</dbReference>
<evidence type="ECO:0000256" key="11">
    <source>
        <dbReference type="PROSITE-ProRule" id="PRU00409"/>
    </source>
</evidence>
<dbReference type="PIRSF" id="PIRSF001340">
    <property type="entry name" value="AIR_carboxylase"/>
    <property type="match status" value="1"/>
</dbReference>
<dbReference type="InterPro" id="IPR016185">
    <property type="entry name" value="PreATP-grasp_dom_sf"/>
</dbReference>
<dbReference type="PROSITE" id="PS50975">
    <property type="entry name" value="ATP_GRASP"/>
    <property type="match status" value="1"/>
</dbReference>
<comment type="catalytic activity">
    <reaction evidence="1">
        <text>5-amino-1-(5-phospho-D-ribosyl)imidazole-4-carboxylate + H(+) = 5-amino-1-(5-phospho-beta-D-ribosyl)imidazole + CO2</text>
        <dbReference type="Rhea" id="RHEA:10792"/>
        <dbReference type="ChEBI" id="CHEBI:15378"/>
        <dbReference type="ChEBI" id="CHEBI:16526"/>
        <dbReference type="ChEBI" id="CHEBI:77657"/>
        <dbReference type="ChEBI" id="CHEBI:137981"/>
        <dbReference type="EC" id="4.1.1.21"/>
    </reaction>
</comment>
<evidence type="ECO:0000256" key="8">
    <source>
        <dbReference type="ARBA" id="ARBA00022840"/>
    </source>
</evidence>
<dbReference type="InterPro" id="IPR040686">
    <property type="entry name" value="PurK_C"/>
</dbReference>
<dbReference type="GO" id="GO:0046872">
    <property type="term" value="F:metal ion binding"/>
    <property type="evidence" value="ECO:0007669"/>
    <property type="project" value="InterPro"/>
</dbReference>
<dbReference type="InterPro" id="IPR033747">
    <property type="entry name" value="PurE_ClassI"/>
</dbReference>
<dbReference type="NCBIfam" id="TIGR01161">
    <property type="entry name" value="purK"/>
    <property type="match status" value="1"/>
</dbReference>
<protein>
    <recommendedName>
        <fullName evidence="4">phosphoribosylaminoimidazole carboxylase</fullName>
        <ecNumber evidence="4">4.1.1.21</ecNumber>
    </recommendedName>
    <alternativeName>
        <fullName evidence="10">AIR carboxylase</fullName>
    </alternativeName>
</protein>
<keyword evidence="6" id="KW-0658">Purine biosynthesis</keyword>
<keyword evidence="7" id="KW-0210">Decarboxylase</keyword>
<comment type="caution">
    <text evidence="13">The sequence shown here is derived from an EMBL/GenBank/DDBJ whole genome shotgun (WGS) entry which is preliminary data.</text>
</comment>
<evidence type="ECO:0000313" key="13">
    <source>
        <dbReference type="EMBL" id="KAG8468607.1"/>
    </source>
</evidence>
<dbReference type="OMA" id="ITFDHEH"/>
<accession>A0A8J6CBD8</accession>
<dbReference type="InterPro" id="IPR003135">
    <property type="entry name" value="ATP-grasp_carboxylate-amine"/>
</dbReference>
<dbReference type="PANTHER" id="PTHR11609">
    <property type="entry name" value="PURINE BIOSYNTHESIS PROTEIN 6/7, PUR6/7"/>
    <property type="match status" value="1"/>
</dbReference>
<dbReference type="SUPFAM" id="SSF51246">
    <property type="entry name" value="Rudiment single hybrid motif"/>
    <property type="match status" value="1"/>
</dbReference>
<dbReference type="GO" id="GO:0006189">
    <property type="term" value="P:'de novo' IMP biosynthetic process"/>
    <property type="evidence" value="ECO:0007669"/>
    <property type="project" value="UniProtKB-UniPathway"/>
</dbReference>
<dbReference type="NCBIfam" id="NF004679">
    <property type="entry name" value="PRK06019.1-5"/>
    <property type="match status" value="1"/>
</dbReference>